<evidence type="ECO:0000313" key="1">
    <source>
        <dbReference type="EMBL" id="KIM20231.1"/>
    </source>
</evidence>
<dbReference type="SUPFAM" id="SSF52047">
    <property type="entry name" value="RNI-like"/>
    <property type="match status" value="1"/>
</dbReference>
<dbReference type="HOGENOM" id="CLU_649185_0_0_1"/>
<evidence type="ECO:0008006" key="3">
    <source>
        <dbReference type="Google" id="ProtNLM"/>
    </source>
</evidence>
<protein>
    <recommendedName>
        <fullName evidence="3">F-box domain-containing protein</fullName>
    </recommendedName>
</protein>
<sequence>MAEEQTRGHPHQKGLPAELWKVIFHEITRVLYKYELTTDPFASFPSSWSPQAYSPTKAMESILQTRLTIILVCKTWYTLGIADLYSHVYFNPTSPMSKSLHRVFAKKASLLSHVRRLTLRPPIVNYSNWFKRRAQRKHMKMASAIISSLPRLRILDVSPEIAVIVPIKRLPPTVKVVAIVAMDYLQSFPRHQVTHPISAMAWKAVHVLLLDVSIFHTGMLDTQVNFQSVTHFTLRDDRYEILTSVGWEIVGRVLDNWVFPSLQTVVIKYIGWPTMSKFLQRHSITLRSLYFGDTRRRLEADSVWQTKALVLPNLQELKLEADKNPFAYLNIDPIALESFDLRCKLIIEEGLPCALDFLGRYQNLKFARISGCFDPDKDPAKYLLEHVVDQLATLRKRGVMIEFHGLPCDYAACKGECRRVW</sequence>
<keyword evidence="2" id="KW-1185">Reference proteome</keyword>
<reference evidence="2" key="2">
    <citation type="submission" date="2015-01" db="EMBL/GenBank/DDBJ databases">
        <title>Evolutionary Origins and Diversification of the Mycorrhizal Mutualists.</title>
        <authorList>
            <consortium name="DOE Joint Genome Institute"/>
            <consortium name="Mycorrhizal Genomics Consortium"/>
            <person name="Kohler A."/>
            <person name="Kuo A."/>
            <person name="Nagy L.G."/>
            <person name="Floudas D."/>
            <person name="Copeland A."/>
            <person name="Barry K.W."/>
            <person name="Cichocki N."/>
            <person name="Veneault-Fourrey C."/>
            <person name="LaButti K."/>
            <person name="Lindquist E.A."/>
            <person name="Lipzen A."/>
            <person name="Lundell T."/>
            <person name="Morin E."/>
            <person name="Murat C."/>
            <person name="Riley R."/>
            <person name="Ohm R."/>
            <person name="Sun H."/>
            <person name="Tunlid A."/>
            <person name="Henrissat B."/>
            <person name="Grigoriev I.V."/>
            <person name="Hibbett D.S."/>
            <person name="Martin F."/>
        </authorList>
    </citation>
    <scope>NUCLEOTIDE SEQUENCE [LARGE SCALE GENOMIC DNA]</scope>
    <source>
        <strain evidence="2">MAFF 305830</strain>
    </source>
</reference>
<dbReference type="EMBL" id="KN824458">
    <property type="protein sequence ID" value="KIM20231.1"/>
    <property type="molecule type" value="Genomic_DNA"/>
</dbReference>
<accession>A0A0C3ALT4</accession>
<gene>
    <name evidence="1" type="ORF">M408DRAFT_30533</name>
</gene>
<dbReference type="AlphaFoldDB" id="A0A0C3ALT4"/>
<evidence type="ECO:0000313" key="2">
    <source>
        <dbReference type="Proteomes" id="UP000054097"/>
    </source>
</evidence>
<proteinExistence type="predicted"/>
<name>A0A0C3ALT4_SERVB</name>
<organism evidence="1 2">
    <name type="scientific">Serendipita vermifera MAFF 305830</name>
    <dbReference type="NCBI Taxonomy" id="933852"/>
    <lineage>
        <taxon>Eukaryota</taxon>
        <taxon>Fungi</taxon>
        <taxon>Dikarya</taxon>
        <taxon>Basidiomycota</taxon>
        <taxon>Agaricomycotina</taxon>
        <taxon>Agaricomycetes</taxon>
        <taxon>Sebacinales</taxon>
        <taxon>Serendipitaceae</taxon>
        <taxon>Serendipita</taxon>
    </lineage>
</organism>
<reference evidence="1 2" key="1">
    <citation type="submission" date="2014-04" db="EMBL/GenBank/DDBJ databases">
        <authorList>
            <consortium name="DOE Joint Genome Institute"/>
            <person name="Kuo A."/>
            <person name="Zuccaro A."/>
            <person name="Kohler A."/>
            <person name="Nagy L.G."/>
            <person name="Floudas D."/>
            <person name="Copeland A."/>
            <person name="Barry K.W."/>
            <person name="Cichocki N."/>
            <person name="Veneault-Fourrey C."/>
            <person name="LaButti K."/>
            <person name="Lindquist E.A."/>
            <person name="Lipzen A."/>
            <person name="Lundell T."/>
            <person name="Morin E."/>
            <person name="Murat C."/>
            <person name="Sun H."/>
            <person name="Tunlid A."/>
            <person name="Henrissat B."/>
            <person name="Grigoriev I.V."/>
            <person name="Hibbett D.S."/>
            <person name="Martin F."/>
            <person name="Nordberg H.P."/>
            <person name="Cantor M.N."/>
            <person name="Hua S.X."/>
        </authorList>
    </citation>
    <scope>NUCLEOTIDE SEQUENCE [LARGE SCALE GENOMIC DNA]</scope>
    <source>
        <strain evidence="1 2">MAFF 305830</strain>
    </source>
</reference>
<dbReference type="Proteomes" id="UP000054097">
    <property type="component" value="Unassembled WGS sequence"/>
</dbReference>